<name>A0A8T8HYG2_9PSEU</name>
<dbReference type="Proteomes" id="UP001195724">
    <property type="component" value="Unassembled WGS sequence"/>
</dbReference>
<evidence type="ECO:0000313" key="8">
    <source>
        <dbReference type="Proteomes" id="UP000671828"/>
    </source>
</evidence>
<dbReference type="PANTHER" id="PTHR30055:SF148">
    <property type="entry name" value="TETR-FAMILY TRANSCRIPTIONAL REGULATOR"/>
    <property type="match status" value="1"/>
</dbReference>
<dbReference type="GO" id="GO:0003700">
    <property type="term" value="F:DNA-binding transcription factor activity"/>
    <property type="evidence" value="ECO:0007669"/>
    <property type="project" value="TreeGrafter"/>
</dbReference>
<evidence type="ECO:0000256" key="1">
    <source>
        <dbReference type="ARBA" id="ARBA00023015"/>
    </source>
</evidence>
<dbReference type="InterPro" id="IPR001647">
    <property type="entry name" value="HTH_TetR"/>
</dbReference>
<organism evidence="7 8">
    <name type="scientific">Saccharothrix algeriensis</name>
    <dbReference type="NCBI Taxonomy" id="173560"/>
    <lineage>
        <taxon>Bacteria</taxon>
        <taxon>Bacillati</taxon>
        <taxon>Actinomycetota</taxon>
        <taxon>Actinomycetes</taxon>
        <taxon>Pseudonocardiales</taxon>
        <taxon>Pseudonocardiaceae</taxon>
        <taxon>Saccharothrix</taxon>
    </lineage>
</organism>
<sequence length="247" mass="26321">MTEPKSRRRGAELEQAILDAAWAELSELGYARFTVEGVAARAGTSKPVLYRRWKGRAELALAAWDRRVPTGSREAPDTGGLRGDLIALFHRIARRTGALMTDLVAGVMADAFRHPEVADLLRARLAEPSPLTDTVRVIVARAVLRGELPPVRLTHRAARAALDLVRNEYVTCGAVLGESTIEELVDDVYLPLLRGLRADPDRSDPAAAAAVGAAADTVAAAADAAVRDAVDTAVAAACDRPCGDQSR</sequence>
<dbReference type="EMBL" id="JAFBCL010000001">
    <property type="protein sequence ID" value="MBM7815218.1"/>
    <property type="molecule type" value="Genomic_DNA"/>
</dbReference>
<dbReference type="Pfam" id="PF16859">
    <property type="entry name" value="TetR_C_11"/>
    <property type="match status" value="1"/>
</dbReference>
<evidence type="ECO:0000259" key="5">
    <source>
        <dbReference type="PROSITE" id="PS50977"/>
    </source>
</evidence>
<keyword evidence="3" id="KW-0804">Transcription</keyword>
<reference evidence="6 9" key="1">
    <citation type="submission" date="2021-01" db="EMBL/GenBank/DDBJ databases">
        <title>Sequencing the genomes of 1000 actinobacteria strains.</title>
        <authorList>
            <person name="Klenk H.-P."/>
        </authorList>
    </citation>
    <scope>NUCLEOTIDE SEQUENCE [LARGE SCALE GENOMIC DNA]</scope>
    <source>
        <strain evidence="6 9">DSM 44581</strain>
    </source>
</reference>
<dbReference type="Gene3D" id="1.10.357.10">
    <property type="entry name" value="Tetracycline Repressor, domain 2"/>
    <property type="match status" value="1"/>
</dbReference>
<dbReference type="Proteomes" id="UP000671828">
    <property type="component" value="Chromosome"/>
</dbReference>
<feature type="DNA-binding region" description="H-T-H motif" evidence="4">
    <location>
        <begin position="34"/>
        <end position="53"/>
    </location>
</feature>
<dbReference type="InterPro" id="IPR036271">
    <property type="entry name" value="Tet_transcr_reg_TetR-rel_C_sf"/>
</dbReference>
<proteinExistence type="predicted"/>
<reference evidence="7" key="2">
    <citation type="submission" date="2021-04" db="EMBL/GenBank/DDBJ databases">
        <title>Saccharothrix algeriensis WGS.</title>
        <authorList>
            <person name="Stuskova K."/>
            <person name="Hakalova E."/>
            <person name="Tebbal A.B."/>
            <person name="Eichmeier A."/>
        </authorList>
    </citation>
    <scope>NUCLEOTIDE SEQUENCE</scope>
    <source>
        <strain evidence="7">NRRL B-24137</strain>
    </source>
</reference>
<dbReference type="Pfam" id="PF00440">
    <property type="entry name" value="TetR_N"/>
    <property type="match status" value="1"/>
</dbReference>
<keyword evidence="2 4" id="KW-0238">DNA-binding</keyword>
<dbReference type="PRINTS" id="PR00455">
    <property type="entry name" value="HTHTETR"/>
</dbReference>
<keyword evidence="9" id="KW-1185">Reference proteome</keyword>
<evidence type="ECO:0000256" key="2">
    <source>
        <dbReference type="ARBA" id="ARBA00023125"/>
    </source>
</evidence>
<dbReference type="Gene3D" id="1.10.10.60">
    <property type="entry name" value="Homeodomain-like"/>
    <property type="match status" value="1"/>
</dbReference>
<dbReference type="GO" id="GO:0000976">
    <property type="term" value="F:transcription cis-regulatory region binding"/>
    <property type="evidence" value="ECO:0007669"/>
    <property type="project" value="TreeGrafter"/>
</dbReference>
<dbReference type="InterPro" id="IPR011075">
    <property type="entry name" value="TetR_C"/>
</dbReference>
<evidence type="ECO:0000313" key="9">
    <source>
        <dbReference type="Proteomes" id="UP001195724"/>
    </source>
</evidence>
<evidence type="ECO:0000256" key="3">
    <source>
        <dbReference type="ARBA" id="ARBA00023163"/>
    </source>
</evidence>
<dbReference type="SUPFAM" id="SSF48498">
    <property type="entry name" value="Tetracyclin repressor-like, C-terminal domain"/>
    <property type="match status" value="1"/>
</dbReference>
<dbReference type="InterPro" id="IPR050109">
    <property type="entry name" value="HTH-type_TetR-like_transc_reg"/>
</dbReference>
<dbReference type="InterPro" id="IPR009057">
    <property type="entry name" value="Homeodomain-like_sf"/>
</dbReference>
<dbReference type="PANTHER" id="PTHR30055">
    <property type="entry name" value="HTH-TYPE TRANSCRIPTIONAL REGULATOR RUTR"/>
    <property type="match status" value="1"/>
</dbReference>
<feature type="domain" description="HTH tetR-type" evidence="5">
    <location>
        <begin position="11"/>
        <end position="71"/>
    </location>
</feature>
<dbReference type="RefSeq" id="WP_204845761.1">
    <property type="nucleotide sequence ID" value="NZ_JAFBCL010000001.1"/>
</dbReference>
<evidence type="ECO:0000313" key="6">
    <source>
        <dbReference type="EMBL" id="MBM7815218.1"/>
    </source>
</evidence>
<evidence type="ECO:0000313" key="7">
    <source>
        <dbReference type="EMBL" id="QTR03451.1"/>
    </source>
</evidence>
<dbReference type="AlphaFoldDB" id="A0A8T8HYG2"/>
<accession>A0A8T8HYG2</accession>
<keyword evidence="1" id="KW-0805">Transcription regulation</keyword>
<gene>
    <name evidence="7" type="ORF">J7S33_31915</name>
    <name evidence="6" type="ORF">JOE68_006083</name>
</gene>
<protein>
    <submittedName>
        <fullName evidence="6 7">AcrR family transcriptional regulator</fullName>
    </submittedName>
</protein>
<dbReference type="PROSITE" id="PS50977">
    <property type="entry name" value="HTH_TETR_2"/>
    <property type="match status" value="1"/>
</dbReference>
<evidence type="ECO:0000256" key="4">
    <source>
        <dbReference type="PROSITE-ProRule" id="PRU00335"/>
    </source>
</evidence>
<dbReference type="EMBL" id="CP072788">
    <property type="protein sequence ID" value="QTR03451.1"/>
    <property type="molecule type" value="Genomic_DNA"/>
</dbReference>
<dbReference type="SUPFAM" id="SSF46689">
    <property type="entry name" value="Homeodomain-like"/>
    <property type="match status" value="1"/>
</dbReference>